<organism evidence="6 7">
    <name type="scientific">Prunus persica</name>
    <name type="common">Peach</name>
    <name type="synonym">Amygdalus persica</name>
    <dbReference type="NCBI Taxonomy" id="3760"/>
    <lineage>
        <taxon>Eukaryota</taxon>
        <taxon>Viridiplantae</taxon>
        <taxon>Streptophyta</taxon>
        <taxon>Embryophyta</taxon>
        <taxon>Tracheophyta</taxon>
        <taxon>Spermatophyta</taxon>
        <taxon>Magnoliopsida</taxon>
        <taxon>eudicotyledons</taxon>
        <taxon>Gunneridae</taxon>
        <taxon>Pentapetalae</taxon>
        <taxon>rosids</taxon>
        <taxon>fabids</taxon>
        <taxon>Rosales</taxon>
        <taxon>Rosaceae</taxon>
        <taxon>Amygdaloideae</taxon>
        <taxon>Amygdaleae</taxon>
        <taxon>Prunus</taxon>
    </lineage>
</organism>
<evidence type="ECO:0000313" key="7">
    <source>
        <dbReference type="Proteomes" id="UP000006882"/>
    </source>
</evidence>
<comment type="similarity">
    <text evidence="1">Belongs to the formin-like family. Class-I subfamily.</text>
</comment>
<evidence type="ECO:0000313" key="6">
    <source>
        <dbReference type="EMBL" id="ONI13072.1"/>
    </source>
</evidence>
<evidence type="ECO:0000256" key="3">
    <source>
        <dbReference type="SAM" id="Phobius"/>
    </source>
</evidence>
<evidence type="ECO:0000256" key="4">
    <source>
        <dbReference type="SAM" id="SignalP"/>
    </source>
</evidence>
<feature type="domain" description="FH2" evidence="5">
    <location>
        <begin position="462"/>
        <end position="670"/>
    </location>
</feature>
<protein>
    <recommendedName>
        <fullName evidence="5">FH2 domain-containing protein</fullName>
    </recommendedName>
</protein>
<evidence type="ECO:0000259" key="5">
    <source>
        <dbReference type="PROSITE" id="PS51444"/>
    </source>
</evidence>
<dbReference type="GO" id="GO:0045010">
    <property type="term" value="P:actin nucleation"/>
    <property type="evidence" value="ECO:0007669"/>
    <property type="project" value="InterPro"/>
</dbReference>
<keyword evidence="7" id="KW-1185">Reference proteome</keyword>
<feature type="compositionally biased region" description="Pro residues" evidence="2">
    <location>
        <begin position="336"/>
        <end position="346"/>
    </location>
</feature>
<dbReference type="Pfam" id="PF02181">
    <property type="entry name" value="FH2"/>
    <property type="match status" value="1"/>
</dbReference>
<feature type="region of interest" description="Disordered" evidence="2">
    <location>
        <begin position="173"/>
        <end position="235"/>
    </location>
</feature>
<evidence type="ECO:0000256" key="1">
    <source>
        <dbReference type="ARBA" id="ARBA00025793"/>
    </source>
</evidence>
<keyword evidence="4" id="KW-0732">Signal</keyword>
<dbReference type="Gene3D" id="1.20.58.2220">
    <property type="entry name" value="Formin, FH2 domain"/>
    <property type="match status" value="1"/>
</dbReference>
<keyword evidence="3" id="KW-0472">Membrane</keyword>
<feature type="compositionally biased region" description="Pro residues" evidence="2">
    <location>
        <begin position="403"/>
        <end position="432"/>
    </location>
</feature>
<dbReference type="InterPro" id="IPR015425">
    <property type="entry name" value="FH2_Formin"/>
</dbReference>
<dbReference type="Gramene" id="ONI13072">
    <property type="protein sequence ID" value="ONI13072"/>
    <property type="gene ID" value="PRUPE_4G201000"/>
</dbReference>
<feature type="compositionally biased region" description="Pro residues" evidence="2">
    <location>
        <begin position="359"/>
        <end position="386"/>
    </location>
</feature>
<feature type="signal peptide" evidence="4">
    <location>
        <begin position="1"/>
        <end position="30"/>
    </location>
</feature>
<feature type="transmembrane region" description="Helical" evidence="3">
    <location>
        <begin position="243"/>
        <end position="264"/>
    </location>
</feature>
<dbReference type="AlphaFoldDB" id="A0A251PNH3"/>
<keyword evidence="3" id="KW-1133">Transmembrane helix</keyword>
<dbReference type="InterPro" id="IPR027643">
    <property type="entry name" value="Formin-like_plant"/>
</dbReference>
<dbReference type="EMBL" id="CM007654">
    <property type="protein sequence ID" value="ONI13072.1"/>
    <property type="molecule type" value="Genomic_DNA"/>
</dbReference>
<dbReference type="SUPFAM" id="SSF101447">
    <property type="entry name" value="Formin homology 2 domain (FH2 domain)"/>
    <property type="match status" value="1"/>
</dbReference>
<accession>A0A251PNH3</accession>
<dbReference type="Proteomes" id="UP000006882">
    <property type="component" value="Chromosome G4"/>
</dbReference>
<feature type="compositionally biased region" description="Low complexity" evidence="2">
    <location>
        <begin position="173"/>
        <end position="200"/>
    </location>
</feature>
<name>A0A251PNH3_PRUPE</name>
<keyword evidence="3" id="KW-0812">Transmembrane</keyword>
<dbReference type="InterPro" id="IPR042201">
    <property type="entry name" value="FH2_Formin_sf"/>
</dbReference>
<feature type="region of interest" description="Disordered" evidence="2">
    <location>
        <begin position="312"/>
        <end position="470"/>
    </location>
</feature>
<feature type="chain" id="PRO_5012174093" description="FH2 domain-containing protein" evidence="4">
    <location>
        <begin position="31"/>
        <end position="670"/>
    </location>
</feature>
<reference evidence="6 7" key="1">
    <citation type="journal article" date="2013" name="Nat. Genet.">
        <title>The high-quality draft genome of peach (Prunus persica) identifies unique patterns of genetic diversity, domestication and genome evolution.</title>
        <authorList>
            <consortium name="International Peach Genome Initiative"/>
            <person name="Verde I."/>
            <person name="Abbott A.G."/>
            <person name="Scalabrin S."/>
            <person name="Jung S."/>
            <person name="Shu S."/>
            <person name="Marroni F."/>
            <person name="Zhebentyayeva T."/>
            <person name="Dettori M.T."/>
            <person name="Grimwood J."/>
            <person name="Cattonaro F."/>
            <person name="Zuccolo A."/>
            <person name="Rossini L."/>
            <person name="Jenkins J."/>
            <person name="Vendramin E."/>
            <person name="Meisel L.A."/>
            <person name="Decroocq V."/>
            <person name="Sosinski B."/>
            <person name="Prochnik S."/>
            <person name="Mitros T."/>
            <person name="Policriti A."/>
            <person name="Cipriani G."/>
            <person name="Dondini L."/>
            <person name="Ficklin S."/>
            <person name="Goodstein D.M."/>
            <person name="Xuan P."/>
            <person name="Del Fabbro C."/>
            <person name="Aramini V."/>
            <person name="Copetti D."/>
            <person name="Gonzalez S."/>
            <person name="Horner D.S."/>
            <person name="Falchi R."/>
            <person name="Lucas S."/>
            <person name="Mica E."/>
            <person name="Maldonado J."/>
            <person name="Lazzari B."/>
            <person name="Bielenberg D."/>
            <person name="Pirona R."/>
            <person name="Miculan M."/>
            <person name="Barakat A."/>
            <person name="Testolin R."/>
            <person name="Stella A."/>
            <person name="Tartarini S."/>
            <person name="Tonutti P."/>
            <person name="Arus P."/>
            <person name="Orellana A."/>
            <person name="Wells C."/>
            <person name="Main D."/>
            <person name="Vizzotto G."/>
            <person name="Silva H."/>
            <person name="Salamini F."/>
            <person name="Schmutz J."/>
            <person name="Morgante M."/>
            <person name="Rokhsar D.S."/>
        </authorList>
    </citation>
    <scope>NUCLEOTIDE SEQUENCE [LARGE SCALE GENOMIC DNA]</scope>
    <source>
        <strain evidence="7">cv. Nemared</strain>
    </source>
</reference>
<sequence>MTIQQQIGLMRTSCFIVLVILLCASTSISSEERKITEEVFLSQLVDPATGKIDGDMAQLLWISCQVDLVHLTEAIEHLHLWLEEETSGGTDEISSKRQSSGKERFQKLISVLHPEVKQTLSDCLRRHGLLSRVSGEEGASKIWYTKYIESLFPRLYVPRRNLGSESLQSSAEVASPAPAAGSAQLSPVPSAAPTPSTSHTPRSRRPAAAFFPSVSKNSTVQASEPDAGLNVQEDKGRDDRKKIVIAVVVTASVTLVVAAVFFLCCTKICRTGKKDGQNDERPLLSLSLTDSSGSSYKSYVLGNSMKEVKLDHQSLESGSTGGASKFDTSSNINGLVPPPPGRPPTGLPTLKAPPGRANPLPPEPPSSFKPPPSRNGPPPPPPPVPPSTLKVPPSTLKPSGSAGPPPPPPPPPGPPPPPPPKIGVPPPRPPQSMPFGSKVARPPPLAPKRPSNAASGEVGGSDAEGDAPKTKLKPFFWDKVLANPDHSMVWHQIKSGSFQFDENMIETLFGYNAAEKNKNERKKESTFQDPSPHLIQIINPKKAQNLSILLRALNVTVEEVCDAIREGNELPSEFLQTLLKMAPTQEEELKLRLFNGQLSQLGPAERFLKALIEIPFAFKRLEALLFMCTLQEEVTTLKESFATLELASNADILRKTVLFSCVNHHQMMNR</sequence>
<dbReference type="GO" id="GO:0051015">
    <property type="term" value="F:actin filament binding"/>
    <property type="evidence" value="ECO:0007669"/>
    <property type="project" value="InterPro"/>
</dbReference>
<dbReference type="PANTHER" id="PTHR23213">
    <property type="entry name" value="FORMIN-RELATED"/>
    <property type="match status" value="1"/>
</dbReference>
<evidence type="ECO:0000256" key="2">
    <source>
        <dbReference type="SAM" id="MobiDB-lite"/>
    </source>
</evidence>
<dbReference type="PROSITE" id="PS51444">
    <property type="entry name" value="FH2"/>
    <property type="match status" value="1"/>
</dbReference>
<gene>
    <name evidence="6" type="ORF">PRUPE_4G201000</name>
</gene>
<proteinExistence type="inferred from homology"/>
<dbReference type="PANTHER" id="PTHR23213:SF269">
    <property type="entry name" value="FORMIN-LIKE PROTEIN 5"/>
    <property type="match status" value="1"/>
</dbReference>